<keyword evidence="5" id="KW-1185">Reference proteome</keyword>
<dbReference type="InterPro" id="IPR036770">
    <property type="entry name" value="Ankyrin_rpt-contain_sf"/>
</dbReference>
<dbReference type="PROSITE" id="PS50088">
    <property type="entry name" value="ANK_REPEAT"/>
    <property type="match status" value="1"/>
</dbReference>
<feature type="repeat" description="ANK" evidence="3">
    <location>
        <begin position="41"/>
        <end position="73"/>
    </location>
</feature>
<dbReference type="PANTHER" id="PTHR24198:SF165">
    <property type="entry name" value="ANKYRIN REPEAT-CONTAINING PROTEIN-RELATED"/>
    <property type="match status" value="1"/>
</dbReference>
<keyword evidence="1" id="KW-0677">Repeat</keyword>
<protein>
    <submittedName>
        <fullName evidence="4">Uncharacterized protein</fullName>
    </submittedName>
</protein>
<reference evidence="4" key="1">
    <citation type="submission" date="2021-04" db="EMBL/GenBank/DDBJ databases">
        <authorList>
            <consortium name="Molecular Ecology Group"/>
        </authorList>
    </citation>
    <scope>NUCLEOTIDE SEQUENCE</scope>
</reference>
<keyword evidence="2 3" id="KW-0040">ANK repeat</keyword>
<comment type="caution">
    <text evidence="4">The sequence shown here is derived from an EMBL/GenBank/DDBJ whole genome shotgun (WGS) entry which is preliminary data.</text>
</comment>
<evidence type="ECO:0000256" key="2">
    <source>
        <dbReference type="ARBA" id="ARBA00023043"/>
    </source>
</evidence>
<dbReference type="OrthoDB" id="432281at2759"/>
<dbReference type="SMART" id="SM00248">
    <property type="entry name" value="ANK"/>
    <property type="match status" value="8"/>
</dbReference>
<evidence type="ECO:0000313" key="4">
    <source>
        <dbReference type="EMBL" id="CAG5116102.1"/>
    </source>
</evidence>
<dbReference type="SUPFAM" id="SSF48403">
    <property type="entry name" value="Ankyrin repeat"/>
    <property type="match status" value="3"/>
</dbReference>
<gene>
    <name evidence="4" type="ORF">CUNI_LOCUS1660</name>
</gene>
<evidence type="ECO:0000256" key="1">
    <source>
        <dbReference type="ARBA" id="ARBA00022737"/>
    </source>
</evidence>
<evidence type="ECO:0000256" key="3">
    <source>
        <dbReference type="PROSITE-ProRule" id="PRU00023"/>
    </source>
</evidence>
<name>A0A8S3YL75_9EUPU</name>
<accession>A0A8S3YL75</accession>
<organism evidence="4 5">
    <name type="scientific">Candidula unifasciata</name>
    <dbReference type="NCBI Taxonomy" id="100452"/>
    <lineage>
        <taxon>Eukaryota</taxon>
        <taxon>Metazoa</taxon>
        <taxon>Spiralia</taxon>
        <taxon>Lophotrochozoa</taxon>
        <taxon>Mollusca</taxon>
        <taxon>Gastropoda</taxon>
        <taxon>Heterobranchia</taxon>
        <taxon>Euthyneura</taxon>
        <taxon>Panpulmonata</taxon>
        <taxon>Eupulmonata</taxon>
        <taxon>Stylommatophora</taxon>
        <taxon>Helicina</taxon>
        <taxon>Helicoidea</taxon>
        <taxon>Geomitridae</taxon>
        <taxon>Candidula</taxon>
    </lineage>
</organism>
<evidence type="ECO:0000313" key="5">
    <source>
        <dbReference type="Proteomes" id="UP000678393"/>
    </source>
</evidence>
<sequence>MAGIMFEKETTKISQAIFNKDIVGLRAALKEKEDPHHKDRKGNTYLHYICTMHRPIIIHIILGTGIDVNARNRHGNTALHVTALHHECCHVGDLLSAGIDPTIRNNDGKTAAELHTRNKFWKSIYDKYQPGIFEAVASHDIDKVLYLLHCWSRVDSCRNGQTLRQFAASHKFHDIVFHLDVHKYTLGAIYSVLEGDQEKAWSHMSNARCDINFLNYAADSSHILQFAINRQDSKIVNMICKSRVNVNVRVTVQGFLKAPLFFAAIDPKISNNILWAVLQASVDFSLRDERGRNAAVYALDRTRGKIPVEVIVHMLKHGLDVSQRDGTGVTLRDVARLARRKDIVDVIDQILVRMVRKSDLAELERLAVMGYDSIIIDYNYRDTYIYASGNESDDVLQFIQQLQQFHHQVQMFHSAICHSSLDDVTLTLATADRPDLLLNARDKGGRTGLHLCILHRRADVLKLLLSHQNLDITAVDNLGRTAYHYSCAVEESNERHMFVHLLEAAGIDTEALDYRNHKASSNCNNSTAAQWLDKERKMHFGMGRQLTCVDKYEQLCHLMTQKRKQLKHFEKAICKFPYPVSGFSHTLSPVLSDYRDLVFVAMDNGKEDIAVRLIQLGVDWRRKEFILPYPDSADEGSSTLMSVAEYAGHLGLQKLIMAIKMKTDYQQSQLISRKNKKK</sequence>
<dbReference type="InterPro" id="IPR002110">
    <property type="entry name" value="Ankyrin_rpt"/>
</dbReference>
<dbReference type="Gene3D" id="1.25.40.20">
    <property type="entry name" value="Ankyrin repeat-containing domain"/>
    <property type="match status" value="3"/>
</dbReference>
<dbReference type="PANTHER" id="PTHR24198">
    <property type="entry name" value="ANKYRIN REPEAT AND PROTEIN KINASE DOMAIN-CONTAINING PROTEIN"/>
    <property type="match status" value="1"/>
</dbReference>
<dbReference type="AlphaFoldDB" id="A0A8S3YL75"/>
<dbReference type="EMBL" id="CAJHNH020000211">
    <property type="protein sequence ID" value="CAG5116102.1"/>
    <property type="molecule type" value="Genomic_DNA"/>
</dbReference>
<proteinExistence type="predicted"/>
<dbReference type="Proteomes" id="UP000678393">
    <property type="component" value="Unassembled WGS sequence"/>
</dbReference>
<dbReference type="Pfam" id="PF12796">
    <property type="entry name" value="Ank_2"/>
    <property type="match status" value="1"/>
</dbReference>